<feature type="region of interest" description="Disordered" evidence="1">
    <location>
        <begin position="61"/>
        <end position="88"/>
    </location>
</feature>
<dbReference type="Gene3D" id="2.130.10.10">
    <property type="entry name" value="YVTN repeat-like/Quinoprotein amine dehydrogenase"/>
    <property type="match status" value="1"/>
</dbReference>
<evidence type="ECO:0000313" key="3">
    <source>
        <dbReference type="Proteomes" id="UP001212821"/>
    </source>
</evidence>
<evidence type="ECO:0008006" key="4">
    <source>
        <dbReference type="Google" id="ProtNLM"/>
    </source>
</evidence>
<proteinExistence type="predicted"/>
<name>A0ABY7PWU8_9ACTN</name>
<protein>
    <recommendedName>
        <fullName evidence="4">WD40 repeat domain-containing protein</fullName>
    </recommendedName>
</protein>
<dbReference type="EMBL" id="CP115450">
    <property type="protein sequence ID" value="WBP84654.1"/>
    <property type="molecule type" value="Genomic_DNA"/>
</dbReference>
<reference evidence="3" key="1">
    <citation type="submission" date="2022-12" db="EMBL/GenBank/DDBJ databases">
        <authorList>
            <person name="Mo P."/>
        </authorList>
    </citation>
    <scope>NUCLEOTIDE SEQUENCE [LARGE SCALE GENOMIC DNA]</scope>
    <source>
        <strain evidence="3">HUAS 3-15</strain>
    </source>
</reference>
<sequence length="88" mass="9015">MAVNERVVAVTAALDRTARVWDVATGRQIDGALHEHTAQVSDVATATVDGRPVAVTAERTTPCAPGTSVEPVTDTGPSSAAVTEQCSL</sequence>
<dbReference type="InterPro" id="IPR015943">
    <property type="entry name" value="WD40/YVTN_repeat-like_dom_sf"/>
</dbReference>
<gene>
    <name evidence="2" type="ORF">O1G21_01495</name>
</gene>
<dbReference type="Proteomes" id="UP001212821">
    <property type="component" value="Chromosome"/>
</dbReference>
<evidence type="ECO:0000256" key="1">
    <source>
        <dbReference type="SAM" id="MobiDB-lite"/>
    </source>
</evidence>
<feature type="compositionally biased region" description="Polar residues" evidence="1">
    <location>
        <begin position="75"/>
        <end position="88"/>
    </location>
</feature>
<keyword evidence="3" id="KW-1185">Reference proteome</keyword>
<evidence type="ECO:0000313" key="2">
    <source>
        <dbReference type="EMBL" id="WBP84654.1"/>
    </source>
</evidence>
<accession>A0ABY7PWU8</accession>
<dbReference type="RefSeq" id="WP_270140040.1">
    <property type="nucleotide sequence ID" value="NZ_CP115450.1"/>
</dbReference>
<organism evidence="2 3">
    <name type="scientific">Kitasatospora cathayae</name>
    <dbReference type="NCBI Taxonomy" id="3004092"/>
    <lineage>
        <taxon>Bacteria</taxon>
        <taxon>Bacillati</taxon>
        <taxon>Actinomycetota</taxon>
        <taxon>Actinomycetes</taxon>
        <taxon>Kitasatosporales</taxon>
        <taxon>Streptomycetaceae</taxon>
        <taxon>Kitasatospora</taxon>
    </lineage>
</organism>